<evidence type="ECO:0000313" key="1">
    <source>
        <dbReference type="EMBL" id="NID05346.1"/>
    </source>
</evidence>
<reference evidence="1 2" key="1">
    <citation type="journal article" date="2011" name="Curr. Microbiol.">
        <title>Luteibacter jiangsuensis sp. nov.: a methamidophos-degrading bacterium isolated from a methamidophos-manufacturing factory.</title>
        <authorList>
            <person name="Wang L."/>
            <person name="Wang G.L."/>
            <person name="Li S.P."/>
            <person name="Jiang J.D."/>
        </authorList>
    </citation>
    <scope>NUCLEOTIDE SEQUENCE [LARGE SCALE GENOMIC DNA]</scope>
    <source>
        <strain evidence="1 2">CGMCC 1.10133</strain>
    </source>
</reference>
<evidence type="ECO:0000313" key="2">
    <source>
        <dbReference type="Proteomes" id="UP001429601"/>
    </source>
</evidence>
<accession>A0ABX0Q6E2</accession>
<keyword evidence="2" id="KW-1185">Reference proteome</keyword>
<dbReference type="RefSeq" id="WP_167125833.1">
    <property type="nucleotide sequence ID" value="NZ_JAAQQR010000004.1"/>
</dbReference>
<name>A0ABX0Q6E2_9GAMM</name>
<organism evidence="1 2">
    <name type="scientific">Luteibacter jiangsuensis</name>
    <dbReference type="NCBI Taxonomy" id="637577"/>
    <lineage>
        <taxon>Bacteria</taxon>
        <taxon>Pseudomonadati</taxon>
        <taxon>Pseudomonadota</taxon>
        <taxon>Gammaproteobacteria</taxon>
        <taxon>Lysobacterales</taxon>
        <taxon>Rhodanobacteraceae</taxon>
        <taxon>Luteibacter</taxon>
    </lineage>
</organism>
<proteinExistence type="predicted"/>
<gene>
    <name evidence="1" type="ORF">HBF26_10635</name>
</gene>
<protein>
    <submittedName>
        <fullName evidence="1">Uncharacterized protein</fullName>
    </submittedName>
</protein>
<sequence>MPKRRIAIACGVYLGGVMPHRSHNPAHPGCAMAEPSFPFVQADGQRILSRAKLSALRSRGKSLAGYSPPRHTR</sequence>
<dbReference type="Proteomes" id="UP001429601">
    <property type="component" value="Unassembled WGS sequence"/>
</dbReference>
<dbReference type="EMBL" id="JAAQQR010000004">
    <property type="protein sequence ID" value="NID05346.1"/>
    <property type="molecule type" value="Genomic_DNA"/>
</dbReference>
<comment type="caution">
    <text evidence="1">The sequence shown here is derived from an EMBL/GenBank/DDBJ whole genome shotgun (WGS) entry which is preliminary data.</text>
</comment>